<dbReference type="Proteomes" id="UP000638981">
    <property type="component" value="Unassembled WGS sequence"/>
</dbReference>
<gene>
    <name evidence="2" type="ORF">GCM10007315_24060</name>
</gene>
<reference evidence="2" key="2">
    <citation type="submission" date="2020-09" db="EMBL/GenBank/DDBJ databases">
        <authorList>
            <person name="Sun Q."/>
            <person name="Kim S."/>
        </authorList>
    </citation>
    <scope>NUCLEOTIDE SEQUENCE</scope>
    <source>
        <strain evidence="2">KCTC 23310</strain>
    </source>
</reference>
<reference evidence="2" key="1">
    <citation type="journal article" date="2014" name="Int. J. Syst. Evol. Microbiol.">
        <title>Complete genome sequence of Corynebacterium casei LMG S-19264T (=DSM 44701T), isolated from a smear-ripened cheese.</title>
        <authorList>
            <consortium name="US DOE Joint Genome Institute (JGI-PGF)"/>
            <person name="Walter F."/>
            <person name="Albersmeier A."/>
            <person name="Kalinowski J."/>
            <person name="Ruckert C."/>
        </authorList>
    </citation>
    <scope>NUCLEOTIDE SEQUENCE</scope>
    <source>
        <strain evidence="2">KCTC 23310</strain>
    </source>
</reference>
<keyword evidence="3" id="KW-1185">Reference proteome</keyword>
<evidence type="ECO:0000256" key="1">
    <source>
        <dbReference type="SAM" id="Phobius"/>
    </source>
</evidence>
<dbReference type="AlphaFoldDB" id="A0A918TSQ1"/>
<comment type="caution">
    <text evidence="2">The sequence shown here is derived from an EMBL/GenBank/DDBJ whole genome shotgun (WGS) entry which is preliminary data.</text>
</comment>
<protein>
    <submittedName>
        <fullName evidence="2">Uncharacterized protein</fullName>
    </submittedName>
</protein>
<keyword evidence="1" id="KW-0472">Membrane</keyword>
<evidence type="ECO:0000313" key="2">
    <source>
        <dbReference type="EMBL" id="GHC59508.1"/>
    </source>
</evidence>
<keyword evidence="1" id="KW-0812">Transmembrane</keyword>
<name>A0A918TSQ1_9RHOB</name>
<keyword evidence="1" id="KW-1133">Transmembrane helix</keyword>
<proteinExistence type="predicted"/>
<feature type="transmembrane region" description="Helical" evidence="1">
    <location>
        <begin position="24"/>
        <end position="43"/>
    </location>
</feature>
<accession>A0A918TSQ1</accession>
<organism evidence="2 3">
    <name type="scientific">Neogemmobacter tilapiae</name>
    <dbReference type="NCBI Taxonomy" id="875041"/>
    <lineage>
        <taxon>Bacteria</taxon>
        <taxon>Pseudomonadati</taxon>
        <taxon>Pseudomonadota</taxon>
        <taxon>Alphaproteobacteria</taxon>
        <taxon>Rhodobacterales</taxon>
        <taxon>Paracoccaceae</taxon>
        <taxon>Neogemmobacter</taxon>
    </lineage>
</organism>
<dbReference type="EMBL" id="BMYJ01000007">
    <property type="protein sequence ID" value="GHC59508.1"/>
    <property type="molecule type" value="Genomic_DNA"/>
</dbReference>
<evidence type="ECO:0000313" key="3">
    <source>
        <dbReference type="Proteomes" id="UP000638981"/>
    </source>
</evidence>
<sequence>MVGAVFYLLALQDAEPSRATRGLLFLIFVFPPITVGRMVYTAWKHGKASR</sequence>